<accession>A0A7I7MNW1</accession>
<dbReference type="AlphaFoldDB" id="A0A7I7MNW1"/>
<reference evidence="1 2" key="1">
    <citation type="journal article" date="2019" name="Emerg. Microbes Infect.">
        <title>Comprehensive subspecies identification of 175 nontuberculous mycobacteria species based on 7547 genomic profiles.</title>
        <authorList>
            <person name="Matsumoto Y."/>
            <person name="Kinjo T."/>
            <person name="Motooka D."/>
            <person name="Nabeya D."/>
            <person name="Jung N."/>
            <person name="Uechi K."/>
            <person name="Horii T."/>
            <person name="Iida T."/>
            <person name="Fujita J."/>
            <person name="Nakamura S."/>
        </authorList>
    </citation>
    <scope>NUCLEOTIDE SEQUENCE [LARGE SCALE GENOMIC DNA]</scope>
    <source>
        <strain evidence="1 2">JCM 14233</strain>
    </source>
</reference>
<organism evidence="1 2">
    <name type="scientific">Mycobacterium shinjukuense</name>
    <dbReference type="NCBI Taxonomy" id="398694"/>
    <lineage>
        <taxon>Bacteria</taxon>
        <taxon>Bacillati</taxon>
        <taxon>Actinomycetota</taxon>
        <taxon>Actinomycetes</taxon>
        <taxon>Mycobacteriales</taxon>
        <taxon>Mycobacteriaceae</taxon>
        <taxon>Mycobacterium</taxon>
    </lineage>
</organism>
<proteinExistence type="predicted"/>
<gene>
    <name evidence="1" type="ORF">MSHI_18270</name>
</gene>
<dbReference type="RefSeq" id="WP_232065473.1">
    <property type="nucleotide sequence ID" value="NZ_AP022575.1"/>
</dbReference>
<dbReference type="EMBL" id="AP022575">
    <property type="protein sequence ID" value="BBX73921.1"/>
    <property type="molecule type" value="Genomic_DNA"/>
</dbReference>
<evidence type="ECO:0000313" key="2">
    <source>
        <dbReference type="Proteomes" id="UP000467236"/>
    </source>
</evidence>
<dbReference type="Proteomes" id="UP000467236">
    <property type="component" value="Chromosome"/>
</dbReference>
<name>A0A7I7MNW1_9MYCO</name>
<protein>
    <submittedName>
        <fullName evidence="1">Uncharacterized protein</fullName>
    </submittedName>
</protein>
<keyword evidence="2" id="KW-1185">Reference proteome</keyword>
<sequence length="103" mass="11206">MSAWNPTTLVYGPARRDGWTRSHWEFRCPKYSTGPKRDCTQPPWRIRNERLQRLCDGLAGDPAFVAAAAQAIPYGVAVQTGAVVVTLGALAAISRHAAEQRGG</sequence>
<dbReference type="KEGG" id="mshj:MSHI_18270"/>
<evidence type="ECO:0000313" key="1">
    <source>
        <dbReference type="EMBL" id="BBX73921.1"/>
    </source>
</evidence>